<dbReference type="InterPro" id="IPR000383">
    <property type="entry name" value="Xaa-Pro-like_dom"/>
</dbReference>
<gene>
    <name evidence="2" type="ORF">CM19_00595</name>
</gene>
<dbReference type="Proteomes" id="UP000024332">
    <property type="component" value="Unassembled WGS sequence"/>
</dbReference>
<protein>
    <recommendedName>
        <fullName evidence="1">Xaa-Pro dipeptidyl-peptidase-like domain-containing protein</fullName>
    </recommendedName>
</protein>
<dbReference type="EMBL" id="JFZT01000012">
    <property type="protein sequence ID" value="EZQ11736.1"/>
    <property type="molecule type" value="Genomic_DNA"/>
</dbReference>
<dbReference type="STRING" id="1160895.CM19_00595"/>
<proteinExistence type="predicted"/>
<dbReference type="Gene3D" id="3.40.50.1820">
    <property type="entry name" value="alpha/beta hydrolase"/>
    <property type="match status" value="1"/>
</dbReference>
<dbReference type="InterPro" id="IPR051411">
    <property type="entry name" value="Polyketide_trans_af380"/>
</dbReference>
<sequence>MIKGEYTYKRINVEFMAEGVKLKGWLYLPEREGKLPAVVMSHGFSAVKEMYLDSFAEVFSSSGLAVLVYDNRNFGDSEGEPRQEINPWAQVNDYRYAISYVRQRLEIDPNRIGKRIVPGPETAAIKLVATEASQRLYYYTTNELGINSLVTDDESNNILLGLLSSFAGTIGGGTSEILRNLLGEHVLKLPK</sequence>
<dbReference type="PANTHER" id="PTHR47751">
    <property type="entry name" value="SUPERFAMILY HYDROLASE, PUTATIVE (AFU_ORTHOLOGUE AFUA_2G16580)-RELATED"/>
    <property type="match status" value="1"/>
</dbReference>
<name>A0A031LV97_9CREN</name>
<dbReference type="AlphaFoldDB" id="A0A031LV97"/>
<dbReference type="SUPFAM" id="SSF53474">
    <property type="entry name" value="alpha/beta-Hydrolases"/>
    <property type="match status" value="1"/>
</dbReference>
<dbReference type="Pfam" id="PF02129">
    <property type="entry name" value="Peptidase_S15"/>
    <property type="match status" value="1"/>
</dbReference>
<feature type="domain" description="Xaa-Pro dipeptidyl-peptidase-like" evidence="1">
    <location>
        <begin position="18"/>
        <end position="108"/>
    </location>
</feature>
<dbReference type="PANTHER" id="PTHR47751:SF2">
    <property type="entry name" value="DLTD N-TERMINAL DOMAIN PROTEIN (AFU_ORTHOLOGUE AFUA_8G00380)-RELATED"/>
    <property type="match status" value="1"/>
</dbReference>
<keyword evidence="3" id="KW-1185">Reference proteome</keyword>
<dbReference type="InterPro" id="IPR029058">
    <property type="entry name" value="AB_hydrolase_fold"/>
</dbReference>
<dbReference type="GO" id="GO:0016627">
    <property type="term" value="F:oxidoreductase activity, acting on the CH-CH group of donors"/>
    <property type="evidence" value="ECO:0007669"/>
    <property type="project" value="InterPro"/>
</dbReference>
<comment type="caution">
    <text evidence="2">The sequence shown here is derived from an EMBL/GenBank/DDBJ whole genome shotgun (WGS) entry which is preliminary data.</text>
</comment>
<evidence type="ECO:0000313" key="2">
    <source>
        <dbReference type="EMBL" id="EZQ11736.1"/>
    </source>
</evidence>
<accession>A0A031LV97</accession>
<evidence type="ECO:0000259" key="1">
    <source>
        <dbReference type="Pfam" id="PF02129"/>
    </source>
</evidence>
<dbReference type="SUPFAM" id="SSF47203">
    <property type="entry name" value="Acyl-CoA dehydrogenase C-terminal domain-like"/>
    <property type="match status" value="1"/>
</dbReference>
<organism evidence="2 3">
    <name type="scientific">Candidatus Acidianus copahuensis</name>
    <dbReference type="NCBI Taxonomy" id="1160895"/>
    <lineage>
        <taxon>Archaea</taxon>
        <taxon>Thermoproteota</taxon>
        <taxon>Thermoprotei</taxon>
        <taxon>Sulfolobales</taxon>
        <taxon>Sulfolobaceae</taxon>
        <taxon>Acidianus</taxon>
    </lineage>
</organism>
<reference evidence="2 3" key="1">
    <citation type="submission" date="2014-03" db="EMBL/GenBank/DDBJ databases">
        <title>Draft genome sequence of the novel thermoacidophilic archaea Acidianus copahuensis ALE1 strain, isolated from Copahue volcanic area in Neuquen Argentina.</title>
        <authorList>
            <person name="Urbieta M.S."/>
            <person name="Rascovan N."/>
            <person name="Castro C."/>
            <person name="Revale S."/>
            <person name="Giaveno M.A."/>
            <person name="Vazquez M.P."/>
            <person name="Donati E.R."/>
        </authorList>
    </citation>
    <scope>NUCLEOTIDE SEQUENCE [LARGE SCALE GENOMIC DNA]</scope>
    <source>
        <strain evidence="2 3">ALE1</strain>
    </source>
</reference>
<dbReference type="InterPro" id="IPR036250">
    <property type="entry name" value="AcylCo_DH-like_C"/>
</dbReference>
<evidence type="ECO:0000313" key="3">
    <source>
        <dbReference type="Proteomes" id="UP000024332"/>
    </source>
</evidence>
<dbReference type="RefSeq" id="WP_235185573.1">
    <property type="nucleotide sequence ID" value="NZ_JFZT01000012.1"/>
</dbReference>